<dbReference type="PROSITE" id="PS00501">
    <property type="entry name" value="SPASE_I_1"/>
    <property type="match status" value="1"/>
</dbReference>
<dbReference type="InterPro" id="IPR019756">
    <property type="entry name" value="Pept_S26A_signal_pept_1_Ser-AS"/>
</dbReference>
<dbReference type="EMBL" id="AHMY02000040">
    <property type="protein sequence ID" value="EKO15646.1"/>
    <property type="molecule type" value="Genomic_DNA"/>
</dbReference>
<dbReference type="InterPro" id="IPR019533">
    <property type="entry name" value="Peptidase_S26"/>
</dbReference>
<feature type="active site" evidence="7">
    <location>
        <position position="50"/>
    </location>
</feature>
<dbReference type="GO" id="GO:0016020">
    <property type="term" value="C:membrane"/>
    <property type="evidence" value="ECO:0007669"/>
    <property type="project" value="UniProtKB-SubCell"/>
</dbReference>
<comment type="subcellular location">
    <subcellularLocation>
        <location evidence="9">Membrane</location>
        <topology evidence="9">Single-pass type II membrane protein</topology>
    </subcellularLocation>
</comment>
<dbReference type="SUPFAM" id="SSF51306">
    <property type="entry name" value="LexA/Signal peptidase"/>
    <property type="match status" value="1"/>
</dbReference>
<evidence type="ECO:0000313" key="11">
    <source>
        <dbReference type="EMBL" id="EKO15646.1"/>
    </source>
</evidence>
<dbReference type="GeneID" id="23200680"/>
<reference evidence="11 12" key="1">
    <citation type="submission" date="2012-10" db="EMBL/GenBank/DDBJ databases">
        <authorList>
            <person name="Harkins D.M."/>
            <person name="Durkin A.S."/>
            <person name="Brinkac L.M."/>
            <person name="Selengut J.D."/>
            <person name="Sanka R."/>
            <person name="DePew J."/>
            <person name="Purushe J."/>
            <person name="Peacock S.J."/>
            <person name="Thaipadungpanit J."/>
            <person name="Wuthiekanun V.W."/>
            <person name="Day N.P."/>
            <person name="Vinetz J.M."/>
            <person name="Sutton G.G."/>
            <person name="Nelson W.C."/>
            <person name="Fouts D.E."/>
        </authorList>
    </citation>
    <scope>NUCLEOTIDE SEQUENCE [LARGE SCALE GENOMIC DNA]</scope>
    <source>
        <strain evidence="11 12">H1</strain>
    </source>
</reference>
<gene>
    <name evidence="11" type="primary">lepB_2</name>
    <name evidence="11" type="ORF">LEP1GSC081_3406</name>
</gene>
<comment type="caution">
    <text evidence="11">The sequence shown here is derived from an EMBL/GenBank/DDBJ whole genome shotgun (WGS) entry which is preliminary data.</text>
</comment>
<protein>
    <recommendedName>
        <fullName evidence="4 8">Signal peptidase I</fullName>
        <ecNumber evidence="3 8">3.4.21.89</ecNumber>
    </recommendedName>
</protein>
<dbReference type="EC" id="3.4.21.89" evidence="3 8"/>
<dbReference type="CDD" id="cd06530">
    <property type="entry name" value="S26_SPase_I"/>
    <property type="match status" value="1"/>
</dbReference>
<dbReference type="InterPro" id="IPR019757">
    <property type="entry name" value="Pept_S26A_signal_pept_1_Lys-AS"/>
</dbReference>
<dbReference type="GO" id="GO:0009003">
    <property type="term" value="F:signal peptidase activity"/>
    <property type="evidence" value="ECO:0007669"/>
    <property type="project" value="UniProtKB-EC"/>
</dbReference>
<dbReference type="Gene3D" id="2.10.109.10">
    <property type="entry name" value="Umud Fragment, subunit A"/>
    <property type="match status" value="1"/>
</dbReference>
<dbReference type="GO" id="GO:0006465">
    <property type="term" value="P:signal peptide processing"/>
    <property type="evidence" value="ECO:0007669"/>
    <property type="project" value="InterPro"/>
</dbReference>
<dbReference type="GO" id="GO:0004252">
    <property type="term" value="F:serine-type endopeptidase activity"/>
    <property type="evidence" value="ECO:0007669"/>
    <property type="project" value="InterPro"/>
</dbReference>
<name>A0A0E2B328_9LEPT</name>
<dbReference type="Pfam" id="PF10502">
    <property type="entry name" value="Peptidase_S26"/>
    <property type="match status" value="1"/>
</dbReference>
<evidence type="ECO:0000256" key="6">
    <source>
        <dbReference type="ARBA" id="ARBA00022801"/>
    </source>
</evidence>
<comment type="similarity">
    <text evidence="2 9">Belongs to the peptidase S26 family.</text>
</comment>
<dbReference type="InterPro" id="IPR000223">
    <property type="entry name" value="Pept_S26A_signal_pept_1"/>
</dbReference>
<evidence type="ECO:0000256" key="4">
    <source>
        <dbReference type="ARBA" id="ARBA00019232"/>
    </source>
</evidence>
<feature type="active site" evidence="7">
    <location>
        <position position="116"/>
    </location>
</feature>
<accession>A0A0E2B328</accession>
<dbReference type="PROSITE" id="PS00761">
    <property type="entry name" value="SPASE_I_3"/>
    <property type="match status" value="1"/>
</dbReference>
<dbReference type="RefSeq" id="WP_000764509.1">
    <property type="nucleotide sequence ID" value="NZ_AHMY02000040.1"/>
</dbReference>
<dbReference type="InterPro" id="IPR019758">
    <property type="entry name" value="Pept_S26A_signal_pept_1_CS"/>
</dbReference>
<dbReference type="PROSITE" id="PS00760">
    <property type="entry name" value="SPASE_I_2"/>
    <property type="match status" value="1"/>
</dbReference>
<dbReference type="PANTHER" id="PTHR43390:SF1">
    <property type="entry name" value="CHLOROPLAST PROCESSING PEPTIDASE"/>
    <property type="match status" value="1"/>
</dbReference>
<keyword evidence="5 8" id="KW-0645">Protease</keyword>
<evidence type="ECO:0000259" key="10">
    <source>
        <dbReference type="Pfam" id="PF10502"/>
    </source>
</evidence>
<evidence type="ECO:0000256" key="1">
    <source>
        <dbReference type="ARBA" id="ARBA00000677"/>
    </source>
</evidence>
<evidence type="ECO:0000313" key="12">
    <source>
        <dbReference type="Proteomes" id="UP000006253"/>
    </source>
</evidence>
<comment type="catalytic activity">
    <reaction evidence="1 8">
        <text>Cleavage of hydrophobic, N-terminal signal or leader sequences from secreted and periplasmic proteins.</text>
        <dbReference type="EC" id="3.4.21.89"/>
    </reaction>
</comment>
<dbReference type="PANTHER" id="PTHR43390">
    <property type="entry name" value="SIGNAL PEPTIDASE I"/>
    <property type="match status" value="1"/>
</dbReference>
<evidence type="ECO:0000256" key="7">
    <source>
        <dbReference type="PIRSR" id="PIRSR600223-1"/>
    </source>
</evidence>
<sequence length="333" mass="38432">MKLESEVKTKESSAGQESPISSTFSFILIVILVFAFKSSVLDANNIPSGSMIPTLKIGDFLFVNKMRYSIRMPFTESELIRIDDPQRGDIVTFAPPFRALSLGDSRDGFFAKRYVKRVVGLPGDTIRITSKFLSTKKGDVNYSVIEYKEKGSDRFQGYDPVETEEGNVLGDLDNLYAPTRSLFLEKKPGFEHYVLEGYEEDRKRLDGYECNFSIGCEIPENQYMVVGDNRDDSHDSRTWGFVKREDILGKALVIYFSINWKDNVCEYKNGKELSEKGPEFAERYQGEELVKHCHPSEIGLVREESKLGWVERTLRYRIWRMEVRWNRIGKILR</sequence>
<evidence type="ECO:0000256" key="8">
    <source>
        <dbReference type="RuleBase" id="RU003993"/>
    </source>
</evidence>
<feature type="domain" description="Peptidase S26" evidence="10">
    <location>
        <begin position="25"/>
        <end position="256"/>
    </location>
</feature>
<organism evidence="11 12">
    <name type="scientific">Leptospira kirschneri str. H1</name>
    <dbReference type="NCBI Taxonomy" id="1049966"/>
    <lineage>
        <taxon>Bacteria</taxon>
        <taxon>Pseudomonadati</taxon>
        <taxon>Spirochaetota</taxon>
        <taxon>Spirochaetia</taxon>
        <taxon>Leptospirales</taxon>
        <taxon>Leptospiraceae</taxon>
        <taxon>Leptospira</taxon>
    </lineage>
</organism>
<dbReference type="NCBIfam" id="TIGR02227">
    <property type="entry name" value="sigpep_I_bact"/>
    <property type="match status" value="1"/>
</dbReference>
<evidence type="ECO:0000256" key="3">
    <source>
        <dbReference type="ARBA" id="ARBA00013208"/>
    </source>
</evidence>
<proteinExistence type="inferred from homology"/>
<dbReference type="InterPro" id="IPR036286">
    <property type="entry name" value="LexA/Signal_pep-like_sf"/>
</dbReference>
<keyword evidence="6 8" id="KW-0378">Hydrolase</keyword>
<evidence type="ECO:0000256" key="5">
    <source>
        <dbReference type="ARBA" id="ARBA00022670"/>
    </source>
</evidence>
<dbReference type="Proteomes" id="UP000006253">
    <property type="component" value="Unassembled WGS sequence"/>
</dbReference>
<evidence type="ECO:0000256" key="2">
    <source>
        <dbReference type="ARBA" id="ARBA00009370"/>
    </source>
</evidence>
<evidence type="ECO:0000256" key="9">
    <source>
        <dbReference type="RuleBase" id="RU362042"/>
    </source>
</evidence>
<dbReference type="PRINTS" id="PR00727">
    <property type="entry name" value="LEADERPTASE"/>
</dbReference>
<dbReference type="AlphaFoldDB" id="A0A0E2B328"/>